<protein>
    <submittedName>
        <fullName evidence="1">Uncharacterized protein</fullName>
    </submittedName>
</protein>
<evidence type="ECO:0000313" key="1">
    <source>
        <dbReference type="EMBL" id="CAG9830946.1"/>
    </source>
</evidence>
<dbReference type="AlphaFoldDB" id="A0A9N9XA21"/>
<name>A0A9N9XA21_DIABA</name>
<reference evidence="1" key="1">
    <citation type="submission" date="2022-01" db="EMBL/GenBank/DDBJ databases">
        <authorList>
            <person name="King R."/>
        </authorList>
    </citation>
    <scope>NUCLEOTIDE SEQUENCE</scope>
</reference>
<sequence>MSKSSTPMEDCWGIMLHVEILTSILMEENRNQVVELT</sequence>
<dbReference type="Proteomes" id="UP001153709">
    <property type="component" value="Chromosome 3"/>
</dbReference>
<organism evidence="1 2">
    <name type="scientific">Diabrotica balteata</name>
    <name type="common">Banded cucumber beetle</name>
    <dbReference type="NCBI Taxonomy" id="107213"/>
    <lineage>
        <taxon>Eukaryota</taxon>
        <taxon>Metazoa</taxon>
        <taxon>Ecdysozoa</taxon>
        <taxon>Arthropoda</taxon>
        <taxon>Hexapoda</taxon>
        <taxon>Insecta</taxon>
        <taxon>Pterygota</taxon>
        <taxon>Neoptera</taxon>
        <taxon>Endopterygota</taxon>
        <taxon>Coleoptera</taxon>
        <taxon>Polyphaga</taxon>
        <taxon>Cucujiformia</taxon>
        <taxon>Chrysomeloidea</taxon>
        <taxon>Chrysomelidae</taxon>
        <taxon>Galerucinae</taxon>
        <taxon>Diabroticina</taxon>
        <taxon>Diabroticites</taxon>
        <taxon>Diabrotica</taxon>
    </lineage>
</organism>
<accession>A0A9N9XA21</accession>
<evidence type="ECO:0000313" key="2">
    <source>
        <dbReference type="Proteomes" id="UP001153709"/>
    </source>
</evidence>
<dbReference type="EMBL" id="OU898278">
    <property type="protein sequence ID" value="CAG9830946.1"/>
    <property type="molecule type" value="Genomic_DNA"/>
</dbReference>
<proteinExistence type="predicted"/>
<gene>
    <name evidence="1" type="ORF">DIABBA_LOCUS4591</name>
</gene>
<keyword evidence="2" id="KW-1185">Reference proteome</keyword>